<evidence type="ECO:0000259" key="2">
    <source>
        <dbReference type="Pfam" id="PF01610"/>
    </source>
</evidence>
<dbReference type="InterPro" id="IPR002560">
    <property type="entry name" value="Transposase_DDE"/>
</dbReference>
<feature type="domain" description="Transposase IS204/IS1001/IS1096/IS1165 DDE" evidence="2">
    <location>
        <begin position="143"/>
        <end position="286"/>
    </location>
</feature>
<dbReference type="Pfam" id="PF14690">
    <property type="entry name" value="Zn_ribbon_ISL3"/>
    <property type="match status" value="1"/>
</dbReference>
<dbReference type="EMBL" id="ADVG01000003">
    <property type="protein sequence ID" value="EFH85389.1"/>
    <property type="molecule type" value="Genomic_DNA"/>
</dbReference>
<keyword evidence="5" id="KW-1185">Reference proteome</keyword>
<feature type="domain" description="Transposase IS204/IS1001/IS1096/IS1165 zinc-finger" evidence="3">
    <location>
        <begin position="24"/>
        <end position="70"/>
    </location>
</feature>
<dbReference type="eggNOG" id="COG3464">
    <property type="taxonomic scope" value="Bacteria"/>
</dbReference>
<evidence type="ECO:0000256" key="1">
    <source>
        <dbReference type="SAM" id="MobiDB-lite"/>
    </source>
</evidence>
<organism evidence="4 5">
    <name type="scientific">Ktedonobacter racemifer DSM 44963</name>
    <dbReference type="NCBI Taxonomy" id="485913"/>
    <lineage>
        <taxon>Bacteria</taxon>
        <taxon>Bacillati</taxon>
        <taxon>Chloroflexota</taxon>
        <taxon>Ktedonobacteria</taxon>
        <taxon>Ktedonobacterales</taxon>
        <taxon>Ktedonobacteraceae</taxon>
        <taxon>Ktedonobacter</taxon>
    </lineage>
</organism>
<dbReference type="OrthoDB" id="140629at2"/>
<dbReference type="NCBIfam" id="NF033550">
    <property type="entry name" value="transpos_ISL3"/>
    <property type="match status" value="1"/>
</dbReference>
<dbReference type="Proteomes" id="UP000004508">
    <property type="component" value="Unassembled WGS sequence"/>
</dbReference>
<evidence type="ECO:0000259" key="3">
    <source>
        <dbReference type="Pfam" id="PF14690"/>
    </source>
</evidence>
<proteinExistence type="predicted"/>
<dbReference type="RefSeq" id="WP_007917629.1">
    <property type="nucleotide sequence ID" value="NZ_ADVG01000003.1"/>
</dbReference>
<dbReference type="AlphaFoldDB" id="D6TVI6"/>
<sequence>MRLETIEIQNQTIIIQLHATSSSALCPRCGTPGSRVHSRYVRTIADVAFGGRCLVLKLRVRKWICRETSCPQHIFAERFPELVQRYARMTDRLVKALQALGVTTNGADAARIASSLGMPTTAKTIIRRVLQLLLPSEGKVVKVGIDEWAWKKGQRYGTILVDLEKRRIVQLLAERSEETSAAWLRTHPEIDLVSRDRGKIFREAATNGAPQANQVVDRFHLQKNFAEALEKFFRKQERALKKATQGSTGKTRPAARTAVPEKVAQERQARHRQRVKLHKRIWKLYRQGYHKGQIAQLVGVSSSKVYRVLEQETPPPPRRRSRSSSIVDPYLSYLTLRWNQGCHNVAKLYEEIVTQGYTGTQRTLQMRLRPFRQNVARPVSKQTVIWDKPPSSRGVALMMVRSTQNRTREQAAYLDQLVQSDETIAVVFKLAQDFGCLLRKHEGRIHLEQWKAAVQASGIAELITFVNGLDDDAEAVANGCSLTWSNGVVEGFVNKVKWIKRSSYGQAGFALLQRRVLLHPAAGDTLPKEQSRRAFQNSASAHEPGAGGSRSTFVTFAEGRSA</sequence>
<dbReference type="PANTHER" id="PTHR33498">
    <property type="entry name" value="TRANSPOSASE FOR INSERTION SEQUENCE ELEMENT IS1557"/>
    <property type="match status" value="1"/>
</dbReference>
<dbReference type="GO" id="GO:0003677">
    <property type="term" value="F:DNA binding"/>
    <property type="evidence" value="ECO:0007669"/>
    <property type="project" value="InterPro"/>
</dbReference>
<reference evidence="4 5" key="1">
    <citation type="journal article" date="2011" name="Stand. Genomic Sci.">
        <title>Non-contiguous finished genome sequence and contextual data of the filamentous soil bacterium Ktedonobacter racemifer type strain (SOSP1-21).</title>
        <authorList>
            <person name="Chang Y.J."/>
            <person name="Land M."/>
            <person name="Hauser L."/>
            <person name="Chertkov O."/>
            <person name="Del Rio T.G."/>
            <person name="Nolan M."/>
            <person name="Copeland A."/>
            <person name="Tice H."/>
            <person name="Cheng J.F."/>
            <person name="Lucas S."/>
            <person name="Han C."/>
            <person name="Goodwin L."/>
            <person name="Pitluck S."/>
            <person name="Ivanova N."/>
            <person name="Ovchinikova G."/>
            <person name="Pati A."/>
            <person name="Chen A."/>
            <person name="Palaniappan K."/>
            <person name="Mavromatis K."/>
            <person name="Liolios K."/>
            <person name="Brettin T."/>
            <person name="Fiebig A."/>
            <person name="Rohde M."/>
            <person name="Abt B."/>
            <person name="Goker M."/>
            <person name="Detter J.C."/>
            <person name="Woyke T."/>
            <person name="Bristow J."/>
            <person name="Eisen J.A."/>
            <person name="Markowitz V."/>
            <person name="Hugenholtz P."/>
            <person name="Kyrpides N.C."/>
            <person name="Klenk H.P."/>
            <person name="Lapidus A."/>
        </authorList>
    </citation>
    <scope>NUCLEOTIDE SEQUENCE [LARGE SCALE GENOMIC DNA]</scope>
    <source>
        <strain evidence="5">DSM 44963</strain>
    </source>
</reference>
<dbReference type="PANTHER" id="PTHR33498:SF1">
    <property type="entry name" value="TRANSPOSASE FOR INSERTION SEQUENCE ELEMENT IS1557"/>
    <property type="match status" value="1"/>
</dbReference>
<protein>
    <submittedName>
        <fullName evidence="4">Transposase IS204/IS1001/IS1096/IS1165 family protein</fullName>
    </submittedName>
</protein>
<name>D6TVI6_KTERA</name>
<evidence type="ECO:0000313" key="4">
    <source>
        <dbReference type="EMBL" id="EFH85389.1"/>
    </source>
</evidence>
<dbReference type="GO" id="GO:0000150">
    <property type="term" value="F:DNA strand exchange activity"/>
    <property type="evidence" value="ECO:0007669"/>
    <property type="project" value="InterPro"/>
</dbReference>
<evidence type="ECO:0000313" key="5">
    <source>
        <dbReference type="Proteomes" id="UP000004508"/>
    </source>
</evidence>
<dbReference type="InParanoid" id="D6TVI6"/>
<dbReference type="STRING" id="485913.Krac_6606"/>
<dbReference type="InterPro" id="IPR029261">
    <property type="entry name" value="Transposase_Znf"/>
</dbReference>
<feature type="region of interest" description="Disordered" evidence="1">
    <location>
        <begin position="240"/>
        <end position="270"/>
    </location>
</feature>
<dbReference type="Pfam" id="PF01610">
    <property type="entry name" value="DDE_Tnp_ISL3"/>
    <property type="match status" value="2"/>
</dbReference>
<feature type="domain" description="Transposase IS204/IS1001/IS1096/IS1165 DDE" evidence="2">
    <location>
        <begin position="394"/>
        <end position="515"/>
    </location>
</feature>
<comment type="caution">
    <text evidence="4">The sequence shown here is derived from an EMBL/GenBank/DDBJ whole genome shotgun (WGS) entry which is preliminary data.</text>
</comment>
<feature type="region of interest" description="Disordered" evidence="1">
    <location>
        <begin position="532"/>
        <end position="562"/>
    </location>
</feature>
<gene>
    <name evidence="4" type="ORF">Krac_6606</name>
</gene>
<accession>D6TVI6</accession>
<dbReference type="InterPro" id="IPR047951">
    <property type="entry name" value="Transpos_ISL3"/>
</dbReference>